<reference evidence="1 2" key="1">
    <citation type="submission" date="2020-09" db="EMBL/GenBank/DDBJ databases">
        <title>De no assembly of potato wild relative species, Solanum commersonii.</title>
        <authorList>
            <person name="Cho K."/>
        </authorList>
    </citation>
    <scope>NUCLEOTIDE SEQUENCE [LARGE SCALE GENOMIC DNA]</scope>
    <source>
        <strain evidence="1">LZ3.2</strain>
        <tissue evidence="1">Leaf</tissue>
    </source>
</reference>
<dbReference type="Proteomes" id="UP000824120">
    <property type="component" value="Chromosome 2"/>
</dbReference>
<evidence type="ECO:0000313" key="2">
    <source>
        <dbReference type="Proteomes" id="UP000824120"/>
    </source>
</evidence>
<gene>
    <name evidence="1" type="ORF">H5410_006679</name>
</gene>
<accession>A0A9J6AA06</accession>
<proteinExistence type="predicted"/>
<evidence type="ECO:0008006" key="3">
    <source>
        <dbReference type="Google" id="ProtNLM"/>
    </source>
</evidence>
<comment type="caution">
    <text evidence="1">The sequence shown here is derived from an EMBL/GenBank/DDBJ whole genome shotgun (WGS) entry which is preliminary data.</text>
</comment>
<evidence type="ECO:0000313" key="1">
    <source>
        <dbReference type="EMBL" id="KAG5621461.1"/>
    </source>
</evidence>
<protein>
    <recommendedName>
        <fullName evidence="3">F-box domain-containing protein</fullName>
    </recommendedName>
</protein>
<dbReference type="AlphaFoldDB" id="A0A9J6AA06"/>
<sequence>MENRSIDRVFRVSSSFGLGFCLSSNDSQKMMNARRITDNLYLVNDILEGILSRLPFKTLMRLKRLCTLITTSWFISLHLKTFNSEPDNHCILVQTGQKNCLIRIRNPGYLIKLNEPCMSNYTVVHRFNQFTTTSSRKLIFPFHKSIQDVPSYAQYEPSNDTLH</sequence>
<name>A0A9J6AA06_SOLCO</name>
<keyword evidence="2" id="KW-1185">Reference proteome</keyword>
<organism evidence="1 2">
    <name type="scientific">Solanum commersonii</name>
    <name type="common">Commerson's wild potato</name>
    <name type="synonym">Commerson's nightshade</name>
    <dbReference type="NCBI Taxonomy" id="4109"/>
    <lineage>
        <taxon>Eukaryota</taxon>
        <taxon>Viridiplantae</taxon>
        <taxon>Streptophyta</taxon>
        <taxon>Embryophyta</taxon>
        <taxon>Tracheophyta</taxon>
        <taxon>Spermatophyta</taxon>
        <taxon>Magnoliopsida</taxon>
        <taxon>eudicotyledons</taxon>
        <taxon>Gunneridae</taxon>
        <taxon>Pentapetalae</taxon>
        <taxon>asterids</taxon>
        <taxon>lamiids</taxon>
        <taxon>Solanales</taxon>
        <taxon>Solanaceae</taxon>
        <taxon>Solanoideae</taxon>
        <taxon>Solaneae</taxon>
        <taxon>Solanum</taxon>
    </lineage>
</organism>
<dbReference type="OrthoDB" id="1306407at2759"/>
<dbReference type="EMBL" id="JACXVP010000002">
    <property type="protein sequence ID" value="KAG5621461.1"/>
    <property type="molecule type" value="Genomic_DNA"/>
</dbReference>